<keyword evidence="10" id="KW-1185">Reference proteome</keyword>
<dbReference type="Gene3D" id="2.40.10.10">
    <property type="entry name" value="Trypsin-like serine proteases"/>
    <property type="match status" value="2"/>
</dbReference>
<dbReference type="EMBL" id="AGCU01110609">
    <property type="status" value="NOT_ANNOTATED_CDS"/>
    <property type="molecule type" value="Genomic_DNA"/>
</dbReference>
<keyword evidence="6" id="KW-1015">Disulfide bond</keyword>
<dbReference type="OMA" id="WVHRRIP"/>
<dbReference type="CDD" id="cd00190">
    <property type="entry name" value="Tryp_SPc"/>
    <property type="match status" value="1"/>
</dbReference>
<dbReference type="GO" id="GO:0006508">
    <property type="term" value="P:proteolysis"/>
    <property type="evidence" value="ECO:0007669"/>
    <property type="project" value="UniProtKB-KW"/>
</dbReference>
<evidence type="ECO:0000256" key="1">
    <source>
        <dbReference type="ARBA" id="ARBA00022670"/>
    </source>
</evidence>
<name>K7FLH8_PELSI</name>
<dbReference type="PROSITE" id="PS00135">
    <property type="entry name" value="TRYPSIN_SER"/>
    <property type="match status" value="1"/>
</dbReference>
<reference evidence="10" key="2">
    <citation type="journal article" date="2013" name="Nat. Genet.">
        <title>The draft genomes of soft-shell turtle and green sea turtle yield insights into the development and evolution of the turtle-specific body plan.</title>
        <authorList>
            <person name="Wang Z."/>
            <person name="Pascual-Anaya J."/>
            <person name="Zadissa A."/>
            <person name="Li W."/>
            <person name="Niimura Y."/>
            <person name="Huang Z."/>
            <person name="Li C."/>
            <person name="White S."/>
            <person name="Xiong Z."/>
            <person name="Fang D."/>
            <person name="Wang B."/>
            <person name="Ming Y."/>
            <person name="Chen Y."/>
            <person name="Zheng Y."/>
            <person name="Kuraku S."/>
            <person name="Pignatelli M."/>
            <person name="Herrero J."/>
            <person name="Beal K."/>
            <person name="Nozawa M."/>
            <person name="Li Q."/>
            <person name="Wang J."/>
            <person name="Zhang H."/>
            <person name="Yu L."/>
            <person name="Shigenobu S."/>
            <person name="Wang J."/>
            <person name="Liu J."/>
            <person name="Flicek P."/>
            <person name="Searle S."/>
            <person name="Wang J."/>
            <person name="Kuratani S."/>
            <person name="Yin Y."/>
            <person name="Aken B."/>
            <person name="Zhang G."/>
            <person name="Irie N."/>
        </authorList>
    </citation>
    <scope>NUCLEOTIDE SEQUENCE [LARGE SCALE GENOMIC DNA]</scope>
    <source>
        <strain evidence="10">Daiwa-1</strain>
    </source>
</reference>
<dbReference type="AlphaFoldDB" id="K7FLH8"/>
<evidence type="ECO:0000256" key="6">
    <source>
        <dbReference type="ARBA" id="ARBA00023157"/>
    </source>
</evidence>
<keyword evidence="3 7" id="KW-0378">Hydrolase</keyword>
<keyword evidence="1 7" id="KW-0645">Protease</keyword>
<dbReference type="HOGENOM" id="CLU_006842_1_0_1"/>
<organism evidence="9 10">
    <name type="scientific">Pelodiscus sinensis</name>
    <name type="common">Chinese softshell turtle</name>
    <name type="synonym">Trionyx sinensis</name>
    <dbReference type="NCBI Taxonomy" id="13735"/>
    <lineage>
        <taxon>Eukaryota</taxon>
        <taxon>Metazoa</taxon>
        <taxon>Chordata</taxon>
        <taxon>Craniata</taxon>
        <taxon>Vertebrata</taxon>
        <taxon>Euteleostomi</taxon>
        <taxon>Archelosauria</taxon>
        <taxon>Testudinata</taxon>
        <taxon>Testudines</taxon>
        <taxon>Cryptodira</taxon>
        <taxon>Trionychia</taxon>
        <taxon>Trionychidae</taxon>
        <taxon>Pelodiscus</taxon>
    </lineage>
</organism>
<dbReference type="PROSITE" id="PS50240">
    <property type="entry name" value="TRYPSIN_DOM"/>
    <property type="match status" value="1"/>
</dbReference>
<feature type="domain" description="Peptidase S1" evidence="8">
    <location>
        <begin position="1"/>
        <end position="228"/>
    </location>
</feature>
<evidence type="ECO:0000256" key="4">
    <source>
        <dbReference type="ARBA" id="ARBA00022825"/>
    </source>
</evidence>
<evidence type="ECO:0000259" key="8">
    <source>
        <dbReference type="PROSITE" id="PS50240"/>
    </source>
</evidence>
<protein>
    <submittedName>
        <fullName evidence="9">Mast cell protease 3-like</fullName>
    </submittedName>
</protein>
<evidence type="ECO:0000256" key="3">
    <source>
        <dbReference type="ARBA" id="ARBA00022801"/>
    </source>
</evidence>
<dbReference type="Pfam" id="PF00089">
    <property type="entry name" value="Trypsin"/>
    <property type="match status" value="1"/>
</dbReference>
<dbReference type="InterPro" id="IPR009003">
    <property type="entry name" value="Peptidase_S1_PA"/>
</dbReference>
<dbReference type="eggNOG" id="KOG3627">
    <property type="taxonomic scope" value="Eukaryota"/>
</dbReference>
<proteinExistence type="predicted"/>
<dbReference type="PANTHER" id="PTHR24271">
    <property type="entry name" value="KALLIKREIN-RELATED"/>
    <property type="match status" value="1"/>
</dbReference>
<dbReference type="PROSITE" id="PS00134">
    <property type="entry name" value="TRYPSIN_HIS"/>
    <property type="match status" value="1"/>
</dbReference>
<reference evidence="9" key="3">
    <citation type="submission" date="2025-08" db="UniProtKB">
        <authorList>
            <consortium name="Ensembl"/>
        </authorList>
    </citation>
    <scope>IDENTIFICATION</scope>
</reference>
<dbReference type="InterPro" id="IPR033116">
    <property type="entry name" value="TRYPSIN_SER"/>
</dbReference>
<keyword evidence="2" id="KW-0732">Signal</keyword>
<dbReference type="PANTHER" id="PTHR24271:SF81">
    <property type="entry name" value="GRANZYME B"/>
    <property type="match status" value="1"/>
</dbReference>
<sequence>IVGGREARPHSRPYMALVNLVKERKAHGICGGFLIQEDVVLTAAHCNCDVGNLTVLLGAHNVSRKEQGTQEIGVRRRIPHPKFIDATLENDLMLLQLQRQAELTTAVGTIALSGNKVKRGAVCSVAGWGQTNFKINGSTSPTLQEVDLTVMNRNMCLSCNYLPFVPSRMLCVGDPEGRKTPFLGDSGGPLVCDGKAQGIVSYGSANGSTPSVFTKLSKYLCWIQKTQHHLA</sequence>
<dbReference type="SUPFAM" id="SSF50494">
    <property type="entry name" value="Trypsin-like serine proteases"/>
    <property type="match status" value="1"/>
</dbReference>
<dbReference type="GO" id="GO:0005737">
    <property type="term" value="C:cytoplasm"/>
    <property type="evidence" value="ECO:0007669"/>
    <property type="project" value="TreeGrafter"/>
</dbReference>
<evidence type="ECO:0000313" key="10">
    <source>
        <dbReference type="Proteomes" id="UP000007267"/>
    </source>
</evidence>
<evidence type="ECO:0000256" key="5">
    <source>
        <dbReference type="ARBA" id="ARBA00023145"/>
    </source>
</evidence>
<keyword evidence="5" id="KW-0865">Zymogen</keyword>
<dbReference type="SMART" id="SM00020">
    <property type="entry name" value="Tryp_SPc"/>
    <property type="match status" value="1"/>
</dbReference>
<dbReference type="InterPro" id="IPR001254">
    <property type="entry name" value="Trypsin_dom"/>
</dbReference>
<dbReference type="GO" id="GO:0004252">
    <property type="term" value="F:serine-type endopeptidase activity"/>
    <property type="evidence" value="ECO:0007669"/>
    <property type="project" value="InterPro"/>
</dbReference>
<dbReference type="PRINTS" id="PR00722">
    <property type="entry name" value="CHYMOTRYPSIN"/>
</dbReference>
<dbReference type="Proteomes" id="UP000007267">
    <property type="component" value="Unassembled WGS sequence"/>
</dbReference>
<reference evidence="10" key="1">
    <citation type="submission" date="2011-10" db="EMBL/GenBank/DDBJ databases">
        <authorList>
            <consortium name="Soft-shell Turtle Genome Consortium"/>
        </authorList>
    </citation>
    <scope>NUCLEOTIDE SEQUENCE [LARGE SCALE GENOMIC DNA]</scope>
    <source>
        <strain evidence="10">Daiwa-1</strain>
    </source>
</reference>
<dbReference type="InterPro" id="IPR043504">
    <property type="entry name" value="Peptidase_S1_PA_chymotrypsin"/>
</dbReference>
<dbReference type="Ensembl" id="ENSPSIT00000008934.1">
    <property type="protein sequence ID" value="ENSPSIP00000008888.1"/>
    <property type="gene ID" value="ENSPSIG00000008101.1"/>
</dbReference>
<accession>K7FLH8</accession>
<dbReference type="GeneTree" id="ENSGT01030000234551"/>
<dbReference type="FunFam" id="2.40.10.10:FF:000005">
    <property type="entry name" value="Serine protease 37"/>
    <property type="match status" value="1"/>
</dbReference>
<reference evidence="9" key="4">
    <citation type="submission" date="2025-09" db="UniProtKB">
        <authorList>
            <consortium name="Ensembl"/>
        </authorList>
    </citation>
    <scope>IDENTIFICATION</scope>
</reference>
<evidence type="ECO:0000313" key="9">
    <source>
        <dbReference type="Ensembl" id="ENSPSIP00000008888.1"/>
    </source>
</evidence>
<dbReference type="InterPro" id="IPR018114">
    <property type="entry name" value="TRYPSIN_HIS"/>
</dbReference>
<dbReference type="STRING" id="13735.ENSPSIP00000008888"/>
<evidence type="ECO:0000256" key="2">
    <source>
        <dbReference type="ARBA" id="ARBA00022729"/>
    </source>
</evidence>
<evidence type="ECO:0000256" key="7">
    <source>
        <dbReference type="RuleBase" id="RU363034"/>
    </source>
</evidence>
<dbReference type="InterPro" id="IPR001314">
    <property type="entry name" value="Peptidase_S1A"/>
</dbReference>
<keyword evidence="4 7" id="KW-0720">Serine protease</keyword>